<protein>
    <recommendedName>
        <fullName evidence="3">Orc1-like AAA ATPase domain-containing protein</fullName>
    </recommendedName>
</protein>
<dbReference type="Proteomes" id="UP000197535">
    <property type="component" value="Unassembled WGS sequence"/>
</dbReference>
<name>A0A254THF6_9BURK</name>
<gene>
    <name evidence="1" type="ORF">AYR66_11270</name>
</gene>
<dbReference type="EMBL" id="LSTO01000001">
    <property type="protein sequence ID" value="OWW19993.1"/>
    <property type="molecule type" value="Genomic_DNA"/>
</dbReference>
<evidence type="ECO:0000313" key="2">
    <source>
        <dbReference type="Proteomes" id="UP000197535"/>
    </source>
</evidence>
<keyword evidence="2" id="KW-1185">Reference proteome</keyword>
<dbReference type="AlphaFoldDB" id="A0A254THF6"/>
<dbReference type="OrthoDB" id="105971at2"/>
<comment type="caution">
    <text evidence="1">The sequence shown here is derived from an EMBL/GenBank/DDBJ whole genome shotgun (WGS) entry which is preliminary data.</text>
</comment>
<organism evidence="1 2">
    <name type="scientific">Noviherbaspirillum denitrificans</name>
    <dbReference type="NCBI Taxonomy" id="1968433"/>
    <lineage>
        <taxon>Bacteria</taxon>
        <taxon>Pseudomonadati</taxon>
        <taxon>Pseudomonadota</taxon>
        <taxon>Betaproteobacteria</taxon>
        <taxon>Burkholderiales</taxon>
        <taxon>Oxalobacteraceae</taxon>
        <taxon>Noviherbaspirillum</taxon>
    </lineage>
</organism>
<proteinExistence type="predicted"/>
<reference evidence="1 2" key="1">
    <citation type="submission" date="2016-02" db="EMBL/GenBank/DDBJ databases">
        <authorList>
            <person name="Wen L."/>
            <person name="He K."/>
            <person name="Yang H."/>
        </authorList>
    </citation>
    <scope>NUCLEOTIDE SEQUENCE [LARGE SCALE GENOMIC DNA]</scope>
    <source>
        <strain evidence="1 2">TSA40</strain>
    </source>
</reference>
<dbReference type="InterPro" id="IPR027417">
    <property type="entry name" value="P-loop_NTPase"/>
</dbReference>
<dbReference type="SUPFAM" id="SSF52540">
    <property type="entry name" value="P-loop containing nucleoside triphosphate hydrolases"/>
    <property type="match status" value="1"/>
</dbReference>
<evidence type="ECO:0008006" key="3">
    <source>
        <dbReference type="Google" id="ProtNLM"/>
    </source>
</evidence>
<accession>A0A254THF6</accession>
<sequence length="251" mass="26653">MGKSRLCRKFLAMCQADGGQSIFRRAQADADTRLRDPETGRLSDASGAFSALPAAIPGKPSLFIVDDCHFLSREVCRTLVDAAAEAARAGWIVLFAGRHMPDIDHGGAETIRLLRQSAREIESLVRQALAPAEASTPLVQSIAKDAAGVPLFAVELARQPADGGIAMSLMLTIAARVDGLRLDRKLLRTVARSSHPPTADEVAGVLGENNESVAPAVRRAVATGVLLADADGRLAFAHPLVRKIIDHVSLE</sequence>
<evidence type="ECO:0000313" key="1">
    <source>
        <dbReference type="EMBL" id="OWW19993.1"/>
    </source>
</evidence>